<evidence type="ECO:0000313" key="3">
    <source>
        <dbReference type="EMBL" id="PHT30698.1"/>
    </source>
</evidence>
<dbReference type="NCBIfam" id="TIGR01640">
    <property type="entry name" value="F_box_assoc_1"/>
    <property type="match status" value="1"/>
</dbReference>
<dbReference type="OrthoDB" id="5314306at2759"/>
<keyword evidence="4" id="KW-1185">Reference proteome</keyword>
<evidence type="ECO:0000313" key="4">
    <source>
        <dbReference type="Proteomes" id="UP000224567"/>
    </source>
</evidence>
<dbReference type="InterPro" id="IPR017451">
    <property type="entry name" value="F-box-assoc_interact_dom"/>
</dbReference>
<dbReference type="Pfam" id="PF07734">
    <property type="entry name" value="FBA_1"/>
    <property type="match status" value="1"/>
</dbReference>
<organism evidence="3 4">
    <name type="scientific">Capsicum baccatum</name>
    <name type="common">Peruvian pepper</name>
    <dbReference type="NCBI Taxonomy" id="33114"/>
    <lineage>
        <taxon>Eukaryota</taxon>
        <taxon>Viridiplantae</taxon>
        <taxon>Streptophyta</taxon>
        <taxon>Embryophyta</taxon>
        <taxon>Tracheophyta</taxon>
        <taxon>Spermatophyta</taxon>
        <taxon>Magnoliopsida</taxon>
        <taxon>eudicotyledons</taxon>
        <taxon>Gunneridae</taxon>
        <taxon>Pentapetalae</taxon>
        <taxon>asterids</taxon>
        <taxon>lamiids</taxon>
        <taxon>Solanales</taxon>
        <taxon>Solanaceae</taxon>
        <taxon>Solanoideae</taxon>
        <taxon>Capsiceae</taxon>
        <taxon>Capsicum</taxon>
    </lineage>
</organism>
<dbReference type="EMBL" id="MLFT02000020">
    <property type="protein sequence ID" value="PHT30698.1"/>
    <property type="molecule type" value="Genomic_DNA"/>
</dbReference>
<dbReference type="InterPro" id="IPR001810">
    <property type="entry name" value="F-box_dom"/>
</dbReference>
<dbReference type="SUPFAM" id="SSF81383">
    <property type="entry name" value="F-box domain"/>
    <property type="match status" value="1"/>
</dbReference>
<dbReference type="AlphaFoldDB" id="A0A2G2VCP7"/>
<dbReference type="Pfam" id="PF00646">
    <property type="entry name" value="F-box"/>
    <property type="match status" value="1"/>
</dbReference>
<feature type="domain" description="F-box associated beta-propeller type 1" evidence="2">
    <location>
        <begin position="124"/>
        <end position="338"/>
    </location>
</feature>
<comment type="caution">
    <text evidence="3">The sequence shown here is derived from an EMBL/GenBank/DDBJ whole genome shotgun (WGS) entry which is preliminary data.</text>
</comment>
<evidence type="ECO:0000259" key="2">
    <source>
        <dbReference type="Pfam" id="PF07734"/>
    </source>
</evidence>
<dbReference type="PANTHER" id="PTHR31672">
    <property type="entry name" value="BNACNNG10540D PROTEIN"/>
    <property type="match status" value="1"/>
</dbReference>
<accession>A0A2G2VCP7</accession>
<dbReference type="STRING" id="33114.A0A2G2VCP7"/>
<dbReference type="InterPro" id="IPR036047">
    <property type="entry name" value="F-box-like_dom_sf"/>
</dbReference>
<dbReference type="InterPro" id="IPR006527">
    <property type="entry name" value="F-box-assoc_dom_typ1"/>
</dbReference>
<evidence type="ECO:0008006" key="5">
    <source>
        <dbReference type="Google" id="ProtNLM"/>
    </source>
</evidence>
<proteinExistence type="predicted"/>
<evidence type="ECO:0000259" key="1">
    <source>
        <dbReference type="Pfam" id="PF00646"/>
    </source>
</evidence>
<dbReference type="InterPro" id="IPR050796">
    <property type="entry name" value="SCF_F-box_component"/>
</dbReference>
<feature type="domain" description="F-box" evidence="1">
    <location>
        <begin position="41"/>
        <end position="69"/>
    </location>
</feature>
<reference evidence="4" key="2">
    <citation type="journal article" date="2017" name="J. Anim. Genet.">
        <title>Multiple reference genome sequences of hot pepper reveal the massive evolution of plant disease resistance genes by retroduplication.</title>
        <authorList>
            <person name="Kim S."/>
            <person name="Park J."/>
            <person name="Yeom S.-I."/>
            <person name="Kim Y.-M."/>
            <person name="Seo E."/>
            <person name="Kim K.-T."/>
            <person name="Kim M.-S."/>
            <person name="Lee J.M."/>
            <person name="Cheong K."/>
            <person name="Shin H.-S."/>
            <person name="Kim S.-B."/>
            <person name="Han K."/>
            <person name="Lee J."/>
            <person name="Park M."/>
            <person name="Lee H.-A."/>
            <person name="Lee H.-Y."/>
            <person name="Lee Y."/>
            <person name="Oh S."/>
            <person name="Lee J.H."/>
            <person name="Choi E."/>
            <person name="Choi E."/>
            <person name="Lee S.E."/>
            <person name="Jeon J."/>
            <person name="Kim H."/>
            <person name="Choi G."/>
            <person name="Song H."/>
            <person name="Lee J."/>
            <person name="Lee S.-C."/>
            <person name="Kwon J.-K."/>
            <person name="Lee H.-Y."/>
            <person name="Koo N."/>
            <person name="Hong Y."/>
            <person name="Kim R.W."/>
            <person name="Kang W.-H."/>
            <person name="Huh J.H."/>
            <person name="Kang B.-C."/>
            <person name="Yang T.-J."/>
            <person name="Lee Y.-H."/>
            <person name="Bennetzen J.L."/>
            <person name="Choi D."/>
        </authorList>
    </citation>
    <scope>NUCLEOTIDE SEQUENCE [LARGE SCALE GENOMIC DNA]</scope>
    <source>
        <strain evidence="4">cv. PBC81</strain>
    </source>
</reference>
<dbReference type="Proteomes" id="UP000224567">
    <property type="component" value="Unassembled WGS sequence"/>
</dbReference>
<reference evidence="3 4" key="1">
    <citation type="journal article" date="2017" name="Genome Biol.">
        <title>New reference genome sequences of hot pepper reveal the massive evolution of plant disease-resistance genes by retroduplication.</title>
        <authorList>
            <person name="Kim S."/>
            <person name="Park J."/>
            <person name="Yeom S.I."/>
            <person name="Kim Y.M."/>
            <person name="Seo E."/>
            <person name="Kim K.T."/>
            <person name="Kim M.S."/>
            <person name="Lee J.M."/>
            <person name="Cheong K."/>
            <person name="Shin H.S."/>
            <person name="Kim S.B."/>
            <person name="Han K."/>
            <person name="Lee J."/>
            <person name="Park M."/>
            <person name="Lee H.A."/>
            <person name="Lee H.Y."/>
            <person name="Lee Y."/>
            <person name="Oh S."/>
            <person name="Lee J.H."/>
            <person name="Choi E."/>
            <person name="Choi E."/>
            <person name="Lee S.E."/>
            <person name="Jeon J."/>
            <person name="Kim H."/>
            <person name="Choi G."/>
            <person name="Song H."/>
            <person name="Lee J."/>
            <person name="Lee S.C."/>
            <person name="Kwon J.K."/>
            <person name="Lee H.Y."/>
            <person name="Koo N."/>
            <person name="Hong Y."/>
            <person name="Kim R.W."/>
            <person name="Kang W.H."/>
            <person name="Huh J.H."/>
            <person name="Kang B.C."/>
            <person name="Yang T.J."/>
            <person name="Lee Y.H."/>
            <person name="Bennetzen J.L."/>
            <person name="Choi D."/>
        </authorList>
    </citation>
    <scope>NUCLEOTIDE SEQUENCE [LARGE SCALE GENOMIC DNA]</scope>
    <source>
        <strain evidence="4">cv. PBC81</strain>
    </source>
</reference>
<protein>
    <recommendedName>
        <fullName evidence="5">F-box domain-containing protein</fullName>
    </recommendedName>
</protein>
<dbReference type="PANTHER" id="PTHR31672:SF13">
    <property type="entry name" value="F-BOX PROTEIN CPR30-LIKE"/>
    <property type="match status" value="1"/>
</dbReference>
<name>A0A2G2VCP7_CAPBA</name>
<sequence length="387" mass="44712">MLNRGVAKSIVVLMTWLLSGLIKVMMKATYFCYGIHPRENLHKLPVRSLLRFKCVSKLWKTLIDEPHFRMTHLNHAKNDKNSQNFLFYQLCPMEAIFSIYCCPLSSATLAEDVRELDFPLIVEPRFCQVYCCCDGLVIITVYDNLAECHRLLLWIPSTRESIVFPTPKLSLNGICCLGMSFDSNTGDYKILRILKDRNQGRKARGEILALKSGSWRKIDEHPDVFQYILLGMHSLAYIQGAFHWVGFSRNYFMVLFNISHEVYGEIPLPEQISMSYIDIGVSELEGMLCAYSNVHHQGENTFKLWMMKDYGVQESWNALFCITDPNIDIPVPKYVFANGEVLFWCIYYGRAENSYWTQNGPFTLLPRGLRQNGFVFIESLISPRLLT</sequence>
<gene>
    <name evidence="3" type="ORF">CQW23_29710</name>
</gene>